<accession>A0A0L1KF01</accession>
<gene>
    <name evidence="1" type="ORF">J121_435</name>
</gene>
<evidence type="ECO:0000313" key="2">
    <source>
        <dbReference type="Proteomes" id="UP000037446"/>
    </source>
</evidence>
<name>A0A0L1KF01_9SPHN</name>
<dbReference type="PATRIC" id="fig|1306953.7.peg.439"/>
<reference evidence="2" key="1">
    <citation type="submission" date="2015-02" db="EMBL/GenBank/DDBJ databases">
        <authorList>
            <person name="Lima A.O."/>
            <person name="Cabral A."/>
            <person name="Porto L.M."/>
            <person name="Silva M.A."/>
        </authorList>
    </citation>
    <scope>NUCLEOTIDE SEQUENCE [LARGE SCALE GENOMIC DNA]</scope>
    <source>
        <strain evidence="2">LAMA 915</strain>
    </source>
</reference>
<comment type="caution">
    <text evidence="1">The sequence shown here is derived from an EMBL/GenBank/DDBJ whole genome shotgun (WGS) entry which is preliminary data.</text>
</comment>
<evidence type="ECO:0000313" key="1">
    <source>
        <dbReference type="EMBL" id="KNH02650.1"/>
    </source>
</evidence>
<dbReference type="AlphaFoldDB" id="A0A0L1KF01"/>
<organism evidence="1 2">
    <name type="scientific">Qipengyuania citrea LAMA 915</name>
    <dbReference type="NCBI Taxonomy" id="1306953"/>
    <lineage>
        <taxon>Bacteria</taxon>
        <taxon>Pseudomonadati</taxon>
        <taxon>Pseudomonadota</taxon>
        <taxon>Alphaproteobacteria</taxon>
        <taxon>Sphingomonadales</taxon>
        <taxon>Erythrobacteraceae</taxon>
        <taxon>Qipengyuania</taxon>
    </lineage>
</organism>
<dbReference type="EMBL" id="JYNE01000022">
    <property type="protein sequence ID" value="KNH02650.1"/>
    <property type="molecule type" value="Genomic_DNA"/>
</dbReference>
<protein>
    <submittedName>
        <fullName evidence="1">Membrane protein</fullName>
    </submittedName>
</protein>
<sequence length="64" mass="7810">MLGSMVCKMRGHRVNRRHVWDDGMNFRTNCARCDAALIRDREGWRIFDNNRDLDERRRPHPRQD</sequence>
<proteinExistence type="predicted"/>
<dbReference type="Proteomes" id="UP000037446">
    <property type="component" value="Unassembled WGS sequence"/>
</dbReference>